<dbReference type="PRINTS" id="PR00080">
    <property type="entry name" value="SDRFAMILY"/>
</dbReference>
<dbReference type="Gene3D" id="3.40.50.720">
    <property type="entry name" value="NAD(P)-binding Rossmann-like Domain"/>
    <property type="match status" value="1"/>
</dbReference>
<reference evidence="5" key="2">
    <citation type="journal article" date="2023" name="Syst. Appl. Microbiol.">
        <title>Govania unica gen. nov., sp. nov., a rare biosphere bacterium that represents a novel family in the class Alphaproteobacteria.</title>
        <authorList>
            <person name="Vandamme P."/>
            <person name="Peeters C."/>
            <person name="Hettiarachchi A."/>
            <person name="Cnockaert M."/>
            <person name="Carlier A."/>
        </authorList>
    </citation>
    <scope>NUCLEOTIDE SEQUENCE</scope>
    <source>
        <strain evidence="5">LMG 31809</strain>
    </source>
</reference>
<feature type="domain" description="Ketoreductase" evidence="4">
    <location>
        <begin position="5"/>
        <end position="190"/>
    </location>
</feature>
<name>A0A9X3TYF6_9PROT</name>
<reference evidence="5" key="1">
    <citation type="submission" date="2022-08" db="EMBL/GenBank/DDBJ databases">
        <authorList>
            <person name="Vandamme P."/>
            <person name="Hettiarachchi A."/>
            <person name="Peeters C."/>
            <person name="Cnockaert M."/>
            <person name="Carlier A."/>
        </authorList>
    </citation>
    <scope>NUCLEOTIDE SEQUENCE</scope>
    <source>
        <strain evidence="5">LMG 31809</strain>
    </source>
</reference>
<evidence type="ECO:0000256" key="3">
    <source>
        <dbReference type="RuleBase" id="RU000363"/>
    </source>
</evidence>
<dbReference type="SMART" id="SM00822">
    <property type="entry name" value="PKS_KR"/>
    <property type="match status" value="1"/>
</dbReference>
<dbReference type="AlphaFoldDB" id="A0A9X3TYF6"/>
<dbReference type="Proteomes" id="UP001141619">
    <property type="component" value="Unassembled WGS sequence"/>
</dbReference>
<sequence>MFKGKVGIITGAGKGLGRAYALYIGRRGGRVVVNNRARNGEDSAQTVVDKIIAAGGQAIVNHDPVEAEGAGERMVAAALDHYGQLDFVINNAGVSEATMFHKQSLAAFKNIMDINLMGSIALSHAAYKVMREAGAGRIILSMSSAGLFGNHGGAAYSASKAGLYGFMRALHVEAASRGVYTNAISPYGATPMTAAYLPPDLCDRMSPDLVAPLVAWLASDHCMVSGEVFVSGCGRLRHARMETSLVRDFPSDDPSPTEMTELIRAVMASDCTARFENAQEDFANFIRS</sequence>
<evidence type="ECO:0000256" key="1">
    <source>
        <dbReference type="ARBA" id="ARBA00006484"/>
    </source>
</evidence>
<evidence type="ECO:0000313" key="6">
    <source>
        <dbReference type="Proteomes" id="UP001141619"/>
    </source>
</evidence>
<dbReference type="PRINTS" id="PR00081">
    <property type="entry name" value="GDHRDH"/>
</dbReference>
<dbReference type="InterPro" id="IPR020904">
    <property type="entry name" value="Sc_DH/Rdtase_CS"/>
</dbReference>
<dbReference type="InterPro" id="IPR051687">
    <property type="entry name" value="Peroxisomal_Beta-Oxidation"/>
</dbReference>
<keyword evidence="6" id="KW-1185">Reference proteome</keyword>
<comment type="caution">
    <text evidence="5">The sequence shown here is derived from an EMBL/GenBank/DDBJ whole genome shotgun (WGS) entry which is preliminary data.</text>
</comment>
<proteinExistence type="inferred from homology"/>
<keyword evidence="2" id="KW-0560">Oxidoreductase</keyword>
<dbReference type="PROSITE" id="PS00061">
    <property type="entry name" value="ADH_SHORT"/>
    <property type="match status" value="1"/>
</dbReference>
<gene>
    <name evidence="5" type="ORF">NYP16_07725</name>
</gene>
<protein>
    <submittedName>
        <fullName evidence="5">SDR family NAD(P)-dependent oxidoreductase</fullName>
    </submittedName>
</protein>
<dbReference type="EMBL" id="JANWOI010000002">
    <property type="protein sequence ID" value="MDA5193839.1"/>
    <property type="molecule type" value="Genomic_DNA"/>
</dbReference>
<organism evidence="5 6">
    <name type="scientific">Govanella unica</name>
    <dbReference type="NCBI Taxonomy" id="2975056"/>
    <lineage>
        <taxon>Bacteria</taxon>
        <taxon>Pseudomonadati</taxon>
        <taxon>Pseudomonadota</taxon>
        <taxon>Alphaproteobacteria</taxon>
        <taxon>Emcibacterales</taxon>
        <taxon>Govanellaceae</taxon>
        <taxon>Govanella</taxon>
    </lineage>
</organism>
<dbReference type="InterPro" id="IPR036291">
    <property type="entry name" value="NAD(P)-bd_dom_sf"/>
</dbReference>
<dbReference type="InterPro" id="IPR002347">
    <property type="entry name" value="SDR_fam"/>
</dbReference>
<dbReference type="Pfam" id="PF00106">
    <property type="entry name" value="adh_short"/>
    <property type="match status" value="1"/>
</dbReference>
<accession>A0A9X3TYF6</accession>
<dbReference type="PANTHER" id="PTHR45024:SF2">
    <property type="entry name" value="SCP2 DOMAIN-CONTAINING PROTEIN"/>
    <property type="match status" value="1"/>
</dbReference>
<evidence type="ECO:0000256" key="2">
    <source>
        <dbReference type="ARBA" id="ARBA00023002"/>
    </source>
</evidence>
<dbReference type="RefSeq" id="WP_274943532.1">
    <property type="nucleotide sequence ID" value="NZ_JANWOI010000002.1"/>
</dbReference>
<dbReference type="GO" id="GO:0016491">
    <property type="term" value="F:oxidoreductase activity"/>
    <property type="evidence" value="ECO:0007669"/>
    <property type="project" value="UniProtKB-KW"/>
</dbReference>
<dbReference type="PANTHER" id="PTHR45024">
    <property type="entry name" value="DEHYDROGENASES, SHORT CHAIN"/>
    <property type="match status" value="1"/>
</dbReference>
<dbReference type="SUPFAM" id="SSF51735">
    <property type="entry name" value="NAD(P)-binding Rossmann-fold domains"/>
    <property type="match status" value="1"/>
</dbReference>
<dbReference type="InterPro" id="IPR057326">
    <property type="entry name" value="KR_dom"/>
</dbReference>
<comment type="similarity">
    <text evidence="1 3">Belongs to the short-chain dehydrogenases/reductases (SDR) family.</text>
</comment>
<evidence type="ECO:0000313" key="5">
    <source>
        <dbReference type="EMBL" id="MDA5193839.1"/>
    </source>
</evidence>
<evidence type="ECO:0000259" key="4">
    <source>
        <dbReference type="SMART" id="SM00822"/>
    </source>
</evidence>